<dbReference type="AlphaFoldDB" id="A0A024RZ16"/>
<accession>A0A024RZ16</accession>
<evidence type="ECO:0000313" key="3">
    <source>
        <dbReference type="Proteomes" id="UP000024376"/>
    </source>
</evidence>
<gene>
    <name evidence="2" type="ORF">M419DRAFT_12911</name>
</gene>
<evidence type="ECO:0000256" key="1">
    <source>
        <dbReference type="SAM" id="MobiDB-lite"/>
    </source>
</evidence>
<evidence type="ECO:0000313" key="2">
    <source>
        <dbReference type="EMBL" id="ETR97211.1"/>
    </source>
</evidence>
<dbReference type="KEGG" id="trr:M419DRAFT_12911"/>
<dbReference type="HOGENOM" id="CLU_1595741_0_0_1"/>
<dbReference type="EMBL" id="KI911175">
    <property type="protein sequence ID" value="ETR97211.1"/>
    <property type="molecule type" value="Genomic_DNA"/>
</dbReference>
<protein>
    <submittedName>
        <fullName evidence="2">Uncharacterized protein</fullName>
    </submittedName>
</protein>
<reference evidence="3" key="1">
    <citation type="journal article" date="2013" name="Ind. Biotechnol.">
        <title>Comparative genomics analysis of Trichoderma reesei strains.</title>
        <authorList>
            <person name="Koike H."/>
            <person name="Aerts A."/>
            <person name="LaButti K."/>
            <person name="Grigoriev I.V."/>
            <person name="Baker S.E."/>
        </authorList>
    </citation>
    <scope>NUCLEOTIDE SEQUENCE [LARGE SCALE GENOMIC DNA]</scope>
    <source>
        <strain evidence="3">ATCC 56765 / BCRC 32924 / NRRL 11460 / Rut C-30</strain>
    </source>
</reference>
<organism evidence="2 3">
    <name type="scientific">Hypocrea jecorina (strain ATCC 56765 / BCRC 32924 / NRRL 11460 / Rut C-30)</name>
    <name type="common">Trichoderma reesei</name>
    <dbReference type="NCBI Taxonomy" id="1344414"/>
    <lineage>
        <taxon>Eukaryota</taxon>
        <taxon>Fungi</taxon>
        <taxon>Dikarya</taxon>
        <taxon>Ascomycota</taxon>
        <taxon>Pezizomycotina</taxon>
        <taxon>Sordariomycetes</taxon>
        <taxon>Hypocreomycetidae</taxon>
        <taxon>Hypocreales</taxon>
        <taxon>Hypocreaceae</taxon>
        <taxon>Trichoderma</taxon>
    </lineage>
</organism>
<sequence>MASTLSTKLKGEGHGGPSSAAMPSSQGRILPGGVDKAEQARDSLRELVEAGGDAAIACRSPSVVDASGQAALSTAKGRLAVPTGLQGQTAPSTPSMQASSLVRASIELRGQQQQQPTSSLCVVSVPPGGALPVTVRELVLVLSRCSVGAFSSYSGGDLALKGALNGI</sequence>
<proteinExistence type="predicted"/>
<feature type="region of interest" description="Disordered" evidence="1">
    <location>
        <begin position="1"/>
        <end position="38"/>
    </location>
</feature>
<dbReference type="Proteomes" id="UP000024376">
    <property type="component" value="Unassembled WGS sequence"/>
</dbReference>
<name>A0A024RZ16_HYPJR</name>